<proteinExistence type="predicted"/>
<evidence type="ECO:0000313" key="1">
    <source>
        <dbReference type="EMBL" id="KAH7933293.1"/>
    </source>
</evidence>
<protein>
    <submittedName>
        <fullName evidence="1">Uncharacterized protein</fullName>
    </submittedName>
</protein>
<accession>A0ACB8C381</accession>
<gene>
    <name evidence="1" type="ORF">HPB49_011225</name>
</gene>
<comment type="caution">
    <text evidence="1">The sequence shown here is derived from an EMBL/GenBank/DDBJ whole genome shotgun (WGS) entry which is preliminary data.</text>
</comment>
<keyword evidence="2" id="KW-1185">Reference proteome</keyword>
<dbReference type="Proteomes" id="UP000821865">
    <property type="component" value="Chromosome 9"/>
</dbReference>
<sequence length="151" mass="16781">MQTWRFANLTAALEYEQKVSFTKTSVRLGAEPRPPIVPNPTAQLASPPYPAAPSAAPRVLSVVSCFRVALPRLHMPSFSGERRDWQGFWDQYKASIHIIESLSKIDKFKYLLTHLPGSARTAMQCIRLAEETTMSPSSAVLPVRPPPHAGR</sequence>
<evidence type="ECO:0000313" key="2">
    <source>
        <dbReference type="Proteomes" id="UP000821865"/>
    </source>
</evidence>
<name>A0ACB8C381_DERSI</name>
<dbReference type="EMBL" id="CM023478">
    <property type="protein sequence ID" value="KAH7933293.1"/>
    <property type="molecule type" value="Genomic_DNA"/>
</dbReference>
<reference evidence="1" key="1">
    <citation type="submission" date="2020-05" db="EMBL/GenBank/DDBJ databases">
        <title>Large-scale comparative analyses of tick genomes elucidate their genetic diversity and vector capacities.</title>
        <authorList>
            <person name="Jia N."/>
            <person name="Wang J."/>
            <person name="Shi W."/>
            <person name="Du L."/>
            <person name="Sun Y."/>
            <person name="Zhan W."/>
            <person name="Jiang J."/>
            <person name="Wang Q."/>
            <person name="Zhang B."/>
            <person name="Ji P."/>
            <person name="Sakyi L.B."/>
            <person name="Cui X."/>
            <person name="Yuan T."/>
            <person name="Jiang B."/>
            <person name="Yang W."/>
            <person name="Lam T.T.-Y."/>
            <person name="Chang Q."/>
            <person name="Ding S."/>
            <person name="Wang X."/>
            <person name="Zhu J."/>
            <person name="Ruan X."/>
            <person name="Zhao L."/>
            <person name="Wei J."/>
            <person name="Que T."/>
            <person name="Du C."/>
            <person name="Cheng J."/>
            <person name="Dai P."/>
            <person name="Han X."/>
            <person name="Huang E."/>
            <person name="Gao Y."/>
            <person name="Liu J."/>
            <person name="Shao H."/>
            <person name="Ye R."/>
            <person name="Li L."/>
            <person name="Wei W."/>
            <person name="Wang X."/>
            <person name="Wang C."/>
            <person name="Yang T."/>
            <person name="Huo Q."/>
            <person name="Li W."/>
            <person name="Guo W."/>
            <person name="Chen H."/>
            <person name="Zhou L."/>
            <person name="Ni X."/>
            <person name="Tian J."/>
            <person name="Zhou Y."/>
            <person name="Sheng Y."/>
            <person name="Liu T."/>
            <person name="Pan Y."/>
            <person name="Xia L."/>
            <person name="Li J."/>
            <person name="Zhao F."/>
            <person name="Cao W."/>
        </authorList>
    </citation>
    <scope>NUCLEOTIDE SEQUENCE</scope>
    <source>
        <strain evidence="1">Dsil-2018</strain>
    </source>
</reference>
<organism evidence="1 2">
    <name type="scientific">Dermacentor silvarum</name>
    <name type="common">Tick</name>
    <dbReference type="NCBI Taxonomy" id="543639"/>
    <lineage>
        <taxon>Eukaryota</taxon>
        <taxon>Metazoa</taxon>
        <taxon>Ecdysozoa</taxon>
        <taxon>Arthropoda</taxon>
        <taxon>Chelicerata</taxon>
        <taxon>Arachnida</taxon>
        <taxon>Acari</taxon>
        <taxon>Parasitiformes</taxon>
        <taxon>Ixodida</taxon>
        <taxon>Ixodoidea</taxon>
        <taxon>Ixodidae</taxon>
        <taxon>Rhipicephalinae</taxon>
        <taxon>Dermacentor</taxon>
    </lineage>
</organism>